<dbReference type="AlphaFoldDB" id="A7SBM0"/>
<evidence type="ECO:0000256" key="7">
    <source>
        <dbReference type="ARBA" id="ARBA00035438"/>
    </source>
</evidence>
<name>A7SBM0_NEMVE</name>
<dbReference type="Pfam" id="PF00886">
    <property type="entry name" value="Ribosomal_S16"/>
    <property type="match status" value="1"/>
</dbReference>
<evidence type="ECO:0000256" key="6">
    <source>
        <dbReference type="ARBA" id="ARBA00035263"/>
    </source>
</evidence>
<dbReference type="HAMAP" id="MF_00385">
    <property type="entry name" value="Ribosomal_bS16"/>
    <property type="match status" value="1"/>
</dbReference>
<evidence type="ECO:0000313" key="8">
    <source>
        <dbReference type="EMBL" id="EDO38894.1"/>
    </source>
</evidence>
<comment type="subcellular location">
    <subcellularLocation>
        <location evidence="1">Mitochondrion</location>
    </subcellularLocation>
</comment>
<dbReference type="PANTHER" id="PTHR12919:SF20">
    <property type="entry name" value="SMALL RIBOSOMAL SUBUNIT PROTEIN BS16M"/>
    <property type="match status" value="1"/>
</dbReference>
<dbReference type="EMBL" id="DS469617">
    <property type="protein sequence ID" value="EDO38894.1"/>
    <property type="molecule type" value="Genomic_DNA"/>
</dbReference>
<dbReference type="InParanoid" id="A7SBM0"/>
<dbReference type="PANTHER" id="PTHR12919">
    <property type="entry name" value="30S RIBOSOMAL PROTEIN S16"/>
    <property type="match status" value="1"/>
</dbReference>
<dbReference type="OMA" id="MPNADNE"/>
<dbReference type="OrthoDB" id="407221at2759"/>
<evidence type="ECO:0000256" key="4">
    <source>
        <dbReference type="ARBA" id="ARBA00023128"/>
    </source>
</evidence>
<evidence type="ECO:0000256" key="5">
    <source>
        <dbReference type="ARBA" id="ARBA00023274"/>
    </source>
</evidence>
<evidence type="ECO:0000256" key="3">
    <source>
        <dbReference type="ARBA" id="ARBA00022980"/>
    </source>
</evidence>
<keyword evidence="9" id="KW-1185">Reference proteome</keyword>
<dbReference type="HOGENOM" id="CLU_100590_4_0_1"/>
<dbReference type="GO" id="GO:0006412">
    <property type="term" value="P:translation"/>
    <property type="evidence" value="ECO:0007669"/>
    <property type="project" value="InterPro"/>
</dbReference>
<keyword evidence="4" id="KW-0496">Mitochondrion</keyword>
<gene>
    <name evidence="8" type="ORF">NEMVEDRAFT_v1g244146</name>
</gene>
<keyword evidence="5" id="KW-0687">Ribonucleoprotein</keyword>
<evidence type="ECO:0000256" key="1">
    <source>
        <dbReference type="ARBA" id="ARBA00004173"/>
    </source>
</evidence>
<dbReference type="GO" id="GO:0003735">
    <property type="term" value="F:structural constituent of ribosome"/>
    <property type="evidence" value="ECO:0000318"/>
    <property type="project" value="GO_Central"/>
</dbReference>
<reference evidence="8 9" key="1">
    <citation type="journal article" date="2007" name="Science">
        <title>Sea anemone genome reveals ancestral eumetazoan gene repertoire and genomic organization.</title>
        <authorList>
            <person name="Putnam N.H."/>
            <person name="Srivastava M."/>
            <person name="Hellsten U."/>
            <person name="Dirks B."/>
            <person name="Chapman J."/>
            <person name="Salamov A."/>
            <person name="Terry A."/>
            <person name="Shapiro H."/>
            <person name="Lindquist E."/>
            <person name="Kapitonov V.V."/>
            <person name="Jurka J."/>
            <person name="Genikhovich G."/>
            <person name="Grigoriev I.V."/>
            <person name="Lucas S.M."/>
            <person name="Steele R.E."/>
            <person name="Finnerty J.R."/>
            <person name="Technau U."/>
            <person name="Martindale M.Q."/>
            <person name="Rokhsar D.S."/>
        </authorList>
    </citation>
    <scope>NUCLEOTIDE SEQUENCE [LARGE SCALE GENOMIC DNA]</scope>
    <source>
        <strain evidence="9">CH2 X CH6</strain>
    </source>
</reference>
<dbReference type="KEGG" id="nve:5510474"/>
<dbReference type="InterPro" id="IPR000307">
    <property type="entry name" value="Ribosomal_bS16"/>
</dbReference>
<dbReference type="Proteomes" id="UP000001593">
    <property type="component" value="Unassembled WGS sequence"/>
</dbReference>
<protein>
    <recommendedName>
        <fullName evidence="6">Small ribosomal subunit protein bS16m</fullName>
    </recommendedName>
    <alternativeName>
        <fullName evidence="7">28S ribosomal protein S16, mitochondrial</fullName>
    </alternativeName>
</protein>
<dbReference type="SUPFAM" id="SSF54565">
    <property type="entry name" value="Ribosomal protein S16"/>
    <property type="match status" value="1"/>
</dbReference>
<sequence length="123" mass="13880">MKKSIVALRLALYGCKNRPFFYLVASHRKKARNRGYFEQIGTYDPLPNDRNEKLISLNVDRIKYWLSVGAEPTRPVAMLLGLAGILPVHPHSIEIASRNRDAIAKGEASATDVEKMGEEEKEK</sequence>
<proteinExistence type="inferred from homology"/>
<organism evidence="8 9">
    <name type="scientific">Nematostella vectensis</name>
    <name type="common">Starlet sea anemone</name>
    <dbReference type="NCBI Taxonomy" id="45351"/>
    <lineage>
        <taxon>Eukaryota</taxon>
        <taxon>Metazoa</taxon>
        <taxon>Cnidaria</taxon>
        <taxon>Anthozoa</taxon>
        <taxon>Hexacorallia</taxon>
        <taxon>Actiniaria</taxon>
        <taxon>Edwardsiidae</taxon>
        <taxon>Nematostella</taxon>
    </lineage>
</organism>
<evidence type="ECO:0000313" key="9">
    <source>
        <dbReference type="Proteomes" id="UP000001593"/>
    </source>
</evidence>
<dbReference type="PhylomeDB" id="A7SBM0"/>
<dbReference type="GO" id="GO:0005743">
    <property type="term" value="C:mitochondrial inner membrane"/>
    <property type="evidence" value="ECO:0007669"/>
    <property type="project" value="UniProtKB-ARBA"/>
</dbReference>
<dbReference type="NCBIfam" id="TIGR00002">
    <property type="entry name" value="S16"/>
    <property type="match status" value="1"/>
</dbReference>
<dbReference type="Gene3D" id="3.30.1320.10">
    <property type="match status" value="1"/>
</dbReference>
<accession>A7SBM0</accession>
<dbReference type="eggNOG" id="KOG3419">
    <property type="taxonomic scope" value="Eukaryota"/>
</dbReference>
<dbReference type="STRING" id="45351.A7SBM0"/>
<dbReference type="GO" id="GO:0005763">
    <property type="term" value="C:mitochondrial small ribosomal subunit"/>
    <property type="evidence" value="ECO:0000318"/>
    <property type="project" value="GO_Central"/>
</dbReference>
<dbReference type="InterPro" id="IPR023803">
    <property type="entry name" value="Ribosomal_bS16_dom_sf"/>
</dbReference>
<evidence type="ECO:0000256" key="2">
    <source>
        <dbReference type="ARBA" id="ARBA00006668"/>
    </source>
</evidence>
<comment type="similarity">
    <text evidence="2">Belongs to the bacterial ribosomal protein bS16 family.</text>
</comment>
<keyword evidence="3" id="KW-0689">Ribosomal protein</keyword>
<dbReference type="FunFam" id="3.30.1320.10:FF:000004">
    <property type="entry name" value="28S ribosomal protein S16, mitochondrial"/>
    <property type="match status" value="1"/>
</dbReference>